<evidence type="ECO:0000256" key="8">
    <source>
        <dbReference type="ARBA" id="ARBA00023136"/>
    </source>
</evidence>
<dbReference type="RefSeq" id="WP_013446064.1">
    <property type="nucleotide sequence ID" value="NC_014734.1"/>
</dbReference>
<dbReference type="eggNOG" id="COG1122">
    <property type="taxonomic scope" value="Bacteria"/>
</dbReference>
<keyword evidence="7" id="KW-1278">Translocase</keyword>
<dbReference type="PROSITE" id="PS50893">
    <property type="entry name" value="ABC_TRANSPORTER_2"/>
    <property type="match status" value="1"/>
</dbReference>
<comment type="similarity">
    <text evidence="2 9">Belongs to the ABC transporter superfamily.</text>
</comment>
<keyword evidence="5 9" id="KW-0547">Nucleotide-binding</keyword>
<dbReference type="InterPro" id="IPR003593">
    <property type="entry name" value="AAA+_ATPase"/>
</dbReference>
<comment type="function">
    <text evidence="9">Part of an ABC transporter complex. Responsible for energy coupling to the transport system.</text>
</comment>
<dbReference type="SMART" id="SM00382">
    <property type="entry name" value="AAA"/>
    <property type="match status" value="1"/>
</dbReference>
<dbReference type="Gene3D" id="3.40.50.300">
    <property type="entry name" value="P-loop containing nucleotide triphosphate hydrolases"/>
    <property type="match status" value="1"/>
</dbReference>
<keyword evidence="8 9" id="KW-0472">Membrane</keyword>
<proteinExistence type="inferred from homology"/>
<dbReference type="CDD" id="cd03225">
    <property type="entry name" value="ABC_cobalt_CbiO_domain1"/>
    <property type="match status" value="1"/>
</dbReference>
<sequence>MIELKNISYHYPDSTAAIDDICFSVSEGEKLVVAGANGAGKSTLFLLLNGILKPRKGDYFFDGKKTGYSKRELLALRQQVGIVFQEPDSQLFSASVYEEVAFGPLNMELSRDEVRQLVDSTLAALDIESLKDRPPHLLSYGQKKRVAIASVLAMNPRIIIFDEPTAGLDPAHAAEIIVLLEKLHKAGKTIIISTHDMNFAYQWAGRMVVLHKGRVVGEGTPNEVFANEELLKQSQLELPFILQVFKALNSDAKSPKTMDELIQYINTRA</sequence>
<evidence type="ECO:0000256" key="5">
    <source>
        <dbReference type="ARBA" id="ARBA00022741"/>
    </source>
</evidence>
<evidence type="ECO:0000256" key="2">
    <source>
        <dbReference type="ARBA" id="ARBA00005417"/>
    </source>
</evidence>
<reference evidence="11 12" key="2">
    <citation type="journal article" date="2011" name="Stand. Genomic Sci.">
        <title>Complete genome sequence of Paludibacter propionicigenes type strain (WB4).</title>
        <authorList>
            <person name="Gronow S."/>
            <person name="Munk C."/>
            <person name="Lapidus A."/>
            <person name="Nolan M."/>
            <person name="Lucas S."/>
            <person name="Hammon N."/>
            <person name="Deshpande S."/>
            <person name="Cheng J.F."/>
            <person name="Tapia R."/>
            <person name="Han C."/>
            <person name="Goodwin L."/>
            <person name="Pitluck S."/>
            <person name="Liolios K."/>
            <person name="Ivanova N."/>
            <person name="Mavromatis K."/>
            <person name="Mikhailova N."/>
            <person name="Pati A."/>
            <person name="Chen A."/>
            <person name="Palaniappan K."/>
            <person name="Land M."/>
            <person name="Hauser L."/>
            <person name="Chang Y.J."/>
            <person name="Jeffries C.D."/>
            <person name="Brambilla E."/>
            <person name="Rohde M."/>
            <person name="Goker M."/>
            <person name="Detter J.C."/>
            <person name="Woyke T."/>
            <person name="Bristow J."/>
            <person name="Eisen J.A."/>
            <person name="Markowitz V."/>
            <person name="Hugenholtz P."/>
            <person name="Kyrpides N.C."/>
            <person name="Klenk H.P."/>
        </authorList>
    </citation>
    <scope>NUCLEOTIDE SEQUENCE [LARGE SCALE GENOMIC DNA]</scope>
    <source>
        <strain evidence="12">DSM 17365 / JCM 13257 / WB4</strain>
    </source>
</reference>
<dbReference type="GO" id="GO:0043190">
    <property type="term" value="C:ATP-binding cassette (ABC) transporter complex"/>
    <property type="evidence" value="ECO:0007669"/>
    <property type="project" value="TreeGrafter"/>
</dbReference>
<dbReference type="InterPro" id="IPR003439">
    <property type="entry name" value="ABC_transporter-like_ATP-bd"/>
</dbReference>
<dbReference type="InterPro" id="IPR017871">
    <property type="entry name" value="ABC_transporter-like_CS"/>
</dbReference>
<evidence type="ECO:0000313" key="12">
    <source>
        <dbReference type="Proteomes" id="UP000008718"/>
    </source>
</evidence>
<dbReference type="OrthoDB" id="9806726at2"/>
<evidence type="ECO:0000256" key="7">
    <source>
        <dbReference type="ARBA" id="ARBA00022967"/>
    </source>
</evidence>
<dbReference type="SUPFAM" id="SSF52540">
    <property type="entry name" value="P-loop containing nucleoside triphosphate hydrolases"/>
    <property type="match status" value="1"/>
</dbReference>
<dbReference type="STRING" id="694427.Palpr_2563"/>
<comment type="subcellular location">
    <subcellularLocation>
        <location evidence="1 9">Cell membrane</location>
        <topology evidence="1 9">Peripheral membrane protein</topology>
    </subcellularLocation>
</comment>
<dbReference type="InterPro" id="IPR015856">
    <property type="entry name" value="ABC_transpr_CbiO/EcfA_su"/>
</dbReference>
<dbReference type="GO" id="GO:0042626">
    <property type="term" value="F:ATPase-coupled transmembrane transporter activity"/>
    <property type="evidence" value="ECO:0007669"/>
    <property type="project" value="TreeGrafter"/>
</dbReference>
<accession>E4T7K1</accession>
<evidence type="ECO:0000313" key="11">
    <source>
        <dbReference type="EMBL" id="ADQ80695.1"/>
    </source>
</evidence>
<gene>
    <name evidence="11" type="ordered locus">Palpr_2563</name>
</gene>
<organism evidence="11 12">
    <name type="scientific">Paludibacter propionicigenes (strain DSM 17365 / JCM 13257 / WB4)</name>
    <dbReference type="NCBI Taxonomy" id="694427"/>
    <lineage>
        <taxon>Bacteria</taxon>
        <taxon>Pseudomonadati</taxon>
        <taxon>Bacteroidota</taxon>
        <taxon>Bacteroidia</taxon>
        <taxon>Bacteroidales</taxon>
        <taxon>Paludibacteraceae</taxon>
        <taxon>Paludibacter</taxon>
    </lineage>
</organism>
<protein>
    <recommendedName>
        <fullName evidence="9">ABC transporter ATP-binding protein</fullName>
    </recommendedName>
</protein>
<dbReference type="HOGENOM" id="CLU_000604_1_22_10"/>
<dbReference type="PANTHER" id="PTHR43553">
    <property type="entry name" value="HEAVY METAL TRANSPORTER"/>
    <property type="match status" value="1"/>
</dbReference>
<dbReference type="KEGG" id="ppn:Palpr_2563"/>
<dbReference type="Proteomes" id="UP000008718">
    <property type="component" value="Chromosome"/>
</dbReference>
<keyword evidence="6 9" id="KW-0067">ATP-binding</keyword>
<dbReference type="PROSITE" id="PS00211">
    <property type="entry name" value="ABC_TRANSPORTER_1"/>
    <property type="match status" value="1"/>
</dbReference>
<feature type="domain" description="ABC transporter" evidence="10">
    <location>
        <begin position="2"/>
        <end position="237"/>
    </location>
</feature>
<evidence type="ECO:0000256" key="4">
    <source>
        <dbReference type="ARBA" id="ARBA00022475"/>
    </source>
</evidence>
<dbReference type="Pfam" id="PF00005">
    <property type="entry name" value="ABC_tran"/>
    <property type="match status" value="1"/>
</dbReference>
<reference key="1">
    <citation type="submission" date="2010-11" db="EMBL/GenBank/DDBJ databases">
        <title>The complete genome of Paludibacter propionicigenes DSM 17365.</title>
        <authorList>
            <consortium name="US DOE Joint Genome Institute (JGI-PGF)"/>
            <person name="Lucas S."/>
            <person name="Copeland A."/>
            <person name="Lapidus A."/>
            <person name="Bruce D."/>
            <person name="Goodwin L."/>
            <person name="Pitluck S."/>
            <person name="Kyrpides N."/>
            <person name="Mavromatis K."/>
            <person name="Ivanova N."/>
            <person name="Munk A.C."/>
            <person name="Brettin T."/>
            <person name="Detter J.C."/>
            <person name="Han C."/>
            <person name="Tapia R."/>
            <person name="Land M."/>
            <person name="Hauser L."/>
            <person name="Markowitz V."/>
            <person name="Cheng J.-F."/>
            <person name="Hugenholtz P."/>
            <person name="Woyke T."/>
            <person name="Wu D."/>
            <person name="Gronow S."/>
            <person name="Wellnitz S."/>
            <person name="Brambilla E."/>
            <person name="Klenk H.-P."/>
            <person name="Eisen J.A."/>
        </authorList>
    </citation>
    <scope>NUCLEOTIDE SEQUENCE</scope>
    <source>
        <strain>WB4</strain>
    </source>
</reference>
<dbReference type="GO" id="GO:0005524">
    <property type="term" value="F:ATP binding"/>
    <property type="evidence" value="ECO:0007669"/>
    <property type="project" value="UniProtKB-UniRule"/>
</dbReference>
<keyword evidence="3 9" id="KW-0813">Transport</keyword>
<dbReference type="EMBL" id="CP002345">
    <property type="protein sequence ID" value="ADQ80695.1"/>
    <property type="molecule type" value="Genomic_DNA"/>
</dbReference>
<evidence type="ECO:0000256" key="1">
    <source>
        <dbReference type="ARBA" id="ARBA00004202"/>
    </source>
</evidence>
<dbReference type="GO" id="GO:0016887">
    <property type="term" value="F:ATP hydrolysis activity"/>
    <property type="evidence" value="ECO:0007669"/>
    <property type="project" value="InterPro"/>
</dbReference>
<dbReference type="FunFam" id="3.40.50.300:FF:000224">
    <property type="entry name" value="Energy-coupling factor transporter ATP-binding protein EcfA"/>
    <property type="match status" value="1"/>
</dbReference>
<dbReference type="InterPro" id="IPR050095">
    <property type="entry name" value="ECF_ABC_transporter_ATP-bd"/>
</dbReference>
<evidence type="ECO:0000259" key="10">
    <source>
        <dbReference type="PROSITE" id="PS50893"/>
    </source>
</evidence>
<evidence type="ECO:0000256" key="6">
    <source>
        <dbReference type="ARBA" id="ARBA00022840"/>
    </source>
</evidence>
<dbReference type="InterPro" id="IPR005876">
    <property type="entry name" value="Co_trans_ATP-bd"/>
</dbReference>
<dbReference type="AlphaFoldDB" id="E4T7K1"/>
<evidence type="ECO:0000256" key="9">
    <source>
        <dbReference type="RuleBase" id="RU364103"/>
    </source>
</evidence>
<keyword evidence="12" id="KW-1185">Reference proteome</keyword>
<evidence type="ECO:0000256" key="3">
    <source>
        <dbReference type="ARBA" id="ARBA00022448"/>
    </source>
</evidence>
<keyword evidence="4 9" id="KW-1003">Cell membrane</keyword>
<dbReference type="PANTHER" id="PTHR43553:SF24">
    <property type="entry name" value="ENERGY-COUPLING FACTOR TRANSPORTER ATP-BINDING PROTEIN ECFA1"/>
    <property type="match status" value="1"/>
</dbReference>
<name>E4T7K1_PALPW</name>
<dbReference type="InterPro" id="IPR027417">
    <property type="entry name" value="P-loop_NTPase"/>
</dbReference>
<dbReference type="GO" id="GO:0006824">
    <property type="term" value="P:cobalt ion transport"/>
    <property type="evidence" value="ECO:0007669"/>
    <property type="project" value="InterPro"/>
</dbReference>
<dbReference type="NCBIfam" id="TIGR01166">
    <property type="entry name" value="cbiO"/>
    <property type="match status" value="1"/>
</dbReference>